<evidence type="ECO:0000256" key="4">
    <source>
        <dbReference type="ARBA" id="ARBA00023212"/>
    </source>
</evidence>
<dbReference type="EMBL" id="PZQS01000012">
    <property type="protein sequence ID" value="PVD21021.1"/>
    <property type="molecule type" value="Genomic_DNA"/>
</dbReference>
<dbReference type="InterPro" id="IPR036961">
    <property type="entry name" value="Kinesin_motor_dom_sf"/>
</dbReference>
<evidence type="ECO:0000256" key="2">
    <source>
        <dbReference type="ARBA" id="ARBA00022741"/>
    </source>
</evidence>
<dbReference type="Pfam" id="PF00225">
    <property type="entry name" value="Kinesin"/>
    <property type="match status" value="1"/>
</dbReference>
<keyword evidence="6" id="KW-0505">Motor protein</keyword>
<dbReference type="PROSITE" id="PS50067">
    <property type="entry name" value="KINESIN_MOTOR_2"/>
    <property type="match status" value="1"/>
</dbReference>
<dbReference type="PROSITE" id="PS00411">
    <property type="entry name" value="KINESIN_MOTOR_1"/>
    <property type="match status" value="1"/>
</dbReference>
<evidence type="ECO:0000313" key="10">
    <source>
        <dbReference type="EMBL" id="PVD21021.1"/>
    </source>
</evidence>
<keyword evidence="11" id="KW-1185">Reference proteome</keyword>
<dbReference type="STRING" id="400727.A0A2T7NIL7"/>
<keyword evidence="6" id="KW-0493">Microtubule</keyword>
<feature type="coiled-coil region" evidence="7">
    <location>
        <begin position="315"/>
        <end position="413"/>
    </location>
</feature>
<accession>A0A2T7NIL7</accession>
<feature type="compositionally biased region" description="Low complexity" evidence="8">
    <location>
        <begin position="112"/>
        <end position="136"/>
    </location>
</feature>
<dbReference type="Gene3D" id="3.40.850.10">
    <property type="entry name" value="Kinesin motor domain"/>
    <property type="match status" value="2"/>
</dbReference>
<evidence type="ECO:0000256" key="5">
    <source>
        <dbReference type="PROSITE-ProRule" id="PRU00283"/>
    </source>
</evidence>
<dbReference type="PANTHER" id="PTHR47972:SF28">
    <property type="entry name" value="KINESIN-LIKE PROTEIN KLP-3"/>
    <property type="match status" value="1"/>
</dbReference>
<evidence type="ECO:0000256" key="6">
    <source>
        <dbReference type="RuleBase" id="RU000394"/>
    </source>
</evidence>
<dbReference type="InterPro" id="IPR027640">
    <property type="entry name" value="Kinesin-like_fam"/>
</dbReference>
<dbReference type="InterPro" id="IPR027417">
    <property type="entry name" value="P-loop_NTPase"/>
</dbReference>
<feature type="region of interest" description="Disordered" evidence="8">
    <location>
        <begin position="756"/>
        <end position="778"/>
    </location>
</feature>
<protein>
    <recommendedName>
        <fullName evidence="6">Kinesin-like protein</fullName>
    </recommendedName>
</protein>
<evidence type="ECO:0000256" key="7">
    <source>
        <dbReference type="SAM" id="Coils"/>
    </source>
</evidence>
<evidence type="ECO:0000259" key="9">
    <source>
        <dbReference type="PROSITE" id="PS50067"/>
    </source>
</evidence>
<reference evidence="10 11" key="1">
    <citation type="submission" date="2018-04" db="EMBL/GenBank/DDBJ databases">
        <title>The genome of golden apple snail Pomacea canaliculata provides insight into stress tolerance and invasive adaptation.</title>
        <authorList>
            <person name="Liu C."/>
            <person name="Liu B."/>
            <person name="Ren Y."/>
            <person name="Zhang Y."/>
            <person name="Wang H."/>
            <person name="Li S."/>
            <person name="Jiang F."/>
            <person name="Yin L."/>
            <person name="Zhang G."/>
            <person name="Qian W."/>
            <person name="Fan W."/>
        </authorList>
    </citation>
    <scope>NUCLEOTIDE SEQUENCE [LARGE SCALE GENOMIC DNA]</scope>
    <source>
        <strain evidence="10">SZHN2017</strain>
        <tissue evidence="10">Muscle</tissue>
    </source>
</reference>
<feature type="compositionally biased region" description="Pro residues" evidence="8">
    <location>
        <begin position="759"/>
        <end position="768"/>
    </location>
</feature>
<evidence type="ECO:0000313" key="11">
    <source>
        <dbReference type="Proteomes" id="UP000245119"/>
    </source>
</evidence>
<dbReference type="InterPro" id="IPR031852">
    <property type="entry name" value="Vik1/Cik1_MT-bd"/>
</dbReference>
<dbReference type="PRINTS" id="PR00380">
    <property type="entry name" value="KINESINHEAVY"/>
</dbReference>
<comment type="subcellular location">
    <subcellularLocation>
        <location evidence="1">Cytoplasm</location>
        <location evidence="1">Cytoskeleton</location>
    </subcellularLocation>
</comment>
<feature type="coiled-coil region" evidence="7">
    <location>
        <begin position="220"/>
        <end position="291"/>
    </location>
</feature>
<organism evidence="10 11">
    <name type="scientific">Pomacea canaliculata</name>
    <name type="common">Golden apple snail</name>
    <dbReference type="NCBI Taxonomy" id="400727"/>
    <lineage>
        <taxon>Eukaryota</taxon>
        <taxon>Metazoa</taxon>
        <taxon>Spiralia</taxon>
        <taxon>Lophotrochozoa</taxon>
        <taxon>Mollusca</taxon>
        <taxon>Gastropoda</taxon>
        <taxon>Caenogastropoda</taxon>
        <taxon>Architaenioglossa</taxon>
        <taxon>Ampullarioidea</taxon>
        <taxon>Ampullariidae</taxon>
        <taxon>Pomacea</taxon>
    </lineage>
</organism>
<dbReference type="GO" id="GO:0003777">
    <property type="term" value="F:microtubule motor activity"/>
    <property type="evidence" value="ECO:0007669"/>
    <property type="project" value="InterPro"/>
</dbReference>
<keyword evidence="4" id="KW-0206">Cytoskeleton</keyword>
<feature type="region of interest" description="Disordered" evidence="8">
    <location>
        <begin position="111"/>
        <end position="136"/>
    </location>
</feature>
<dbReference type="GO" id="GO:0005524">
    <property type="term" value="F:ATP binding"/>
    <property type="evidence" value="ECO:0007669"/>
    <property type="project" value="UniProtKB-KW"/>
</dbReference>
<evidence type="ECO:0000256" key="1">
    <source>
        <dbReference type="ARBA" id="ARBA00004245"/>
    </source>
</evidence>
<keyword evidence="4" id="KW-0963">Cytoplasm</keyword>
<keyword evidence="3 6" id="KW-0067">ATP-binding</keyword>
<keyword evidence="7" id="KW-0175">Coiled coil</keyword>
<evidence type="ECO:0000256" key="8">
    <source>
        <dbReference type="SAM" id="MobiDB-lite"/>
    </source>
</evidence>
<gene>
    <name evidence="10" type="ORF">C0Q70_19187</name>
</gene>
<dbReference type="SMART" id="SM00129">
    <property type="entry name" value="KISc"/>
    <property type="match status" value="1"/>
</dbReference>
<comment type="caution">
    <text evidence="5">Lacks conserved residue(s) required for the propagation of feature annotation.</text>
</comment>
<dbReference type="Proteomes" id="UP000245119">
    <property type="component" value="Linkage Group LG12"/>
</dbReference>
<feature type="coiled-coil region" evidence="7">
    <location>
        <begin position="31"/>
        <end position="100"/>
    </location>
</feature>
<keyword evidence="2 6" id="KW-0547">Nucleotide-binding</keyword>
<dbReference type="GO" id="GO:0005874">
    <property type="term" value="C:microtubule"/>
    <property type="evidence" value="ECO:0007669"/>
    <property type="project" value="UniProtKB-KW"/>
</dbReference>
<dbReference type="AlphaFoldDB" id="A0A2T7NIL7"/>
<dbReference type="OrthoDB" id="3176171at2759"/>
<sequence>MAVFGYTGSSPFTAQEYTALKKEVEERSSQRDELFLKVKELTENNKRYKERLDGSQQQQQQLHILEKTLSTQIADRDRLIGTLQDVIEEHETKILQLEQEVHGNILAREGVSSSPFSSKSSENSSSATSPATFSSGTGVTARLISDIKHLHEEKSLLVSQLNEVKIQQEACKMEQWETIISLQKSLSAKEKENTFLKTQIQISGSKNIEQMPSESTGSCSTDTEKQLEKVQTENERLLKEVSSLHRFYSHTSSMGLSEPVEHLKTQLKDEIKTLQHERQQTARQLRDLQAKWTSLQARDPDVVTHIDHVYMEVESQEAKLQLQEAREKVSTLEEQLLNWKQKFNVQDHRITDLQHQLNRVSETLKKNIEEKQLLQKCLSEELEKERQSKDLAVQDARREVEKKMYELQASNQQICLRLRHLQSSFDSVKQAFALLQRQAYHVPIMVASIVKGLQDEMMKQVQKVADENKDLVRKYHREMHLRKRYHNELVELKGNIRVFCRVRPAIKEDGTGSQTDIVVTYDPDDDGIIYISNKGRIQTFDFDKCFPMKAPRHRYLMRFQHWLQAALMASMSASLPMARQAQERLSPWRDLLSTDSGNKLEVKMKPEGGGYYVPGLQTVEVHTVQDINQIFSLGKKNRATATTNMNEHSSRSHCLLCVTVTGLNRTTNTRTFGRLNLVDLAGSERVSKSGADGARLKEAQSINKSLACLGDVIHALRIKQTHIPFRNSKLTYLLQDSLGMNNGGLGLYLIDSIGKSPSTPQPSTPPPKRMCLLGAPSR</sequence>
<evidence type="ECO:0000256" key="3">
    <source>
        <dbReference type="ARBA" id="ARBA00022840"/>
    </source>
</evidence>
<proteinExistence type="inferred from homology"/>
<dbReference type="SUPFAM" id="SSF52540">
    <property type="entry name" value="P-loop containing nucleoside triphosphate hydrolases"/>
    <property type="match status" value="1"/>
</dbReference>
<comment type="caution">
    <text evidence="10">The sequence shown here is derived from an EMBL/GenBank/DDBJ whole genome shotgun (WGS) entry which is preliminary data.</text>
</comment>
<dbReference type="GO" id="GO:0007018">
    <property type="term" value="P:microtubule-based movement"/>
    <property type="evidence" value="ECO:0007669"/>
    <property type="project" value="InterPro"/>
</dbReference>
<dbReference type="GO" id="GO:0008017">
    <property type="term" value="F:microtubule binding"/>
    <property type="evidence" value="ECO:0007669"/>
    <property type="project" value="InterPro"/>
</dbReference>
<feature type="domain" description="Kinesin motor" evidence="9">
    <location>
        <begin position="589"/>
        <end position="778"/>
    </location>
</feature>
<name>A0A2T7NIL7_POMCA</name>
<dbReference type="PANTHER" id="PTHR47972">
    <property type="entry name" value="KINESIN-LIKE PROTEIN KLP-3"/>
    <property type="match status" value="1"/>
</dbReference>
<dbReference type="Pfam" id="PF16796">
    <property type="entry name" value="Microtub_bd"/>
    <property type="match status" value="1"/>
</dbReference>
<comment type="similarity">
    <text evidence="5 6">Belongs to the TRAFAC class myosin-kinesin ATPase superfamily. Kinesin family.</text>
</comment>
<dbReference type="InterPro" id="IPR001752">
    <property type="entry name" value="Kinesin_motor_dom"/>
</dbReference>
<dbReference type="InterPro" id="IPR019821">
    <property type="entry name" value="Kinesin_motor_CS"/>
</dbReference>